<evidence type="ECO:0000313" key="3">
    <source>
        <dbReference type="EMBL" id="BDQ36317.1"/>
    </source>
</evidence>
<gene>
    <name evidence="2" type="ORF">SYK_02760</name>
    <name evidence="3" type="ORF">SYK_06770</name>
</gene>
<keyword evidence="4" id="KW-1185">Reference proteome</keyword>
<reference evidence="3 4" key="1">
    <citation type="submission" date="2022-08" db="EMBL/GenBank/DDBJ databases">
        <title>Genome Sequence of the sulphate-reducing bacterium, Pseudodesulfovibrio sp. SYK.</title>
        <authorList>
            <person name="Kondo R."/>
            <person name="Kataoka T."/>
        </authorList>
    </citation>
    <scope>NUCLEOTIDE SEQUENCE [LARGE SCALE GENOMIC DNA]</scope>
    <source>
        <strain evidence="3 4">SYK</strain>
    </source>
</reference>
<dbReference type="Proteomes" id="UP001317742">
    <property type="component" value="Chromosome"/>
</dbReference>
<dbReference type="RefSeq" id="WP_281761845.1">
    <property type="nucleotide sequence ID" value="NZ_AP026709.1"/>
</dbReference>
<proteinExistence type="predicted"/>
<dbReference type="Pfam" id="PF18925">
    <property type="entry name" value="DUF5675"/>
    <property type="match status" value="1"/>
</dbReference>
<name>A0ABM8AXT4_9BACT</name>
<evidence type="ECO:0000259" key="1">
    <source>
        <dbReference type="Pfam" id="PF18925"/>
    </source>
</evidence>
<dbReference type="EMBL" id="AP026709">
    <property type="protein sequence ID" value="BDQ35916.1"/>
    <property type="molecule type" value="Genomic_DNA"/>
</dbReference>
<dbReference type="InterPro" id="IPR043732">
    <property type="entry name" value="DUF5675"/>
</dbReference>
<evidence type="ECO:0000313" key="4">
    <source>
        <dbReference type="Proteomes" id="UP001317742"/>
    </source>
</evidence>
<feature type="domain" description="DUF5675" evidence="1">
    <location>
        <begin position="9"/>
        <end position="123"/>
    </location>
</feature>
<sequence length="137" mass="15069">MSRVKRAMLHRYFMDESCTRGVLTLPWNGLTMYTLERPWLDNAQSVSCIPPGLYPLAPVYSNHFGNILAVQNVEGRSLIRVHSGNKVAHSKGCILVGQSAGFVKKVPFIFQSKAALRPLVKVITASGLCELEVVNGV</sequence>
<evidence type="ECO:0000313" key="2">
    <source>
        <dbReference type="EMBL" id="BDQ35916.1"/>
    </source>
</evidence>
<protein>
    <recommendedName>
        <fullName evidence="1">DUF5675 domain-containing protein</fullName>
    </recommendedName>
</protein>
<dbReference type="EMBL" id="AP026709">
    <property type="protein sequence ID" value="BDQ36317.1"/>
    <property type="molecule type" value="Genomic_DNA"/>
</dbReference>
<accession>A0ABM8AXT4</accession>
<organism evidence="3 4">
    <name type="scientific">Pseudodesulfovibrio nedwellii</name>
    <dbReference type="NCBI Taxonomy" id="2973072"/>
    <lineage>
        <taxon>Bacteria</taxon>
        <taxon>Pseudomonadati</taxon>
        <taxon>Thermodesulfobacteriota</taxon>
        <taxon>Desulfovibrionia</taxon>
        <taxon>Desulfovibrionales</taxon>
        <taxon>Desulfovibrionaceae</taxon>
    </lineage>
</organism>